<accession>X1W2J6</accession>
<evidence type="ECO:0000313" key="2">
    <source>
        <dbReference type="EMBL" id="GAJ23820.1"/>
    </source>
</evidence>
<keyword evidence="1" id="KW-0812">Transmembrane</keyword>
<name>X1W2J6_9ZZZZ</name>
<proteinExistence type="predicted"/>
<gene>
    <name evidence="2" type="ORF">S12H4_60636</name>
</gene>
<protein>
    <submittedName>
        <fullName evidence="2">Uncharacterized protein</fullName>
    </submittedName>
</protein>
<dbReference type="EMBL" id="BARW01039965">
    <property type="protein sequence ID" value="GAJ23820.1"/>
    <property type="molecule type" value="Genomic_DNA"/>
</dbReference>
<dbReference type="AlphaFoldDB" id="X1W2J6"/>
<feature type="transmembrane region" description="Helical" evidence="1">
    <location>
        <begin position="6"/>
        <end position="24"/>
    </location>
</feature>
<evidence type="ECO:0000256" key="1">
    <source>
        <dbReference type="SAM" id="Phobius"/>
    </source>
</evidence>
<organism evidence="2">
    <name type="scientific">marine sediment metagenome</name>
    <dbReference type="NCBI Taxonomy" id="412755"/>
    <lineage>
        <taxon>unclassified sequences</taxon>
        <taxon>metagenomes</taxon>
        <taxon>ecological metagenomes</taxon>
    </lineage>
</organism>
<keyword evidence="1" id="KW-1133">Transmembrane helix</keyword>
<reference evidence="2" key="1">
    <citation type="journal article" date="2014" name="Front. Microbiol.">
        <title>High frequency of phylogenetically diverse reductive dehalogenase-homologous genes in deep subseafloor sedimentary metagenomes.</title>
        <authorList>
            <person name="Kawai M."/>
            <person name="Futagami T."/>
            <person name="Toyoda A."/>
            <person name="Takaki Y."/>
            <person name="Nishi S."/>
            <person name="Hori S."/>
            <person name="Arai W."/>
            <person name="Tsubouchi T."/>
            <person name="Morono Y."/>
            <person name="Uchiyama I."/>
            <person name="Ito T."/>
            <person name="Fujiyama A."/>
            <person name="Inagaki F."/>
            <person name="Takami H."/>
        </authorList>
    </citation>
    <scope>NUCLEOTIDE SEQUENCE</scope>
    <source>
        <strain evidence="2">Expedition CK06-06</strain>
    </source>
</reference>
<feature type="non-terminal residue" evidence="2">
    <location>
        <position position="42"/>
    </location>
</feature>
<sequence>MYNKSLSLIILFVLILSVLLIAATKNQDPRFDKKILSNSRSS</sequence>
<comment type="caution">
    <text evidence="2">The sequence shown here is derived from an EMBL/GenBank/DDBJ whole genome shotgun (WGS) entry which is preliminary data.</text>
</comment>
<keyword evidence="1" id="KW-0472">Membrane</keyword>